<dbReference type="NCBIfam" id="TIGR02713">
    <property type="entry name" value="allophanate_hyd"/>
    <property type="match status" value="1"/>
</dbReference>
<dbReference type="InterPro" id="IPR000120">
    <property type="entry name" value="Amidase"/>
</dbReference>
<feature type="domain" description="Allophanate hydrolase C-terminal" evidence="2">
    <location>
        <begin position="473"/>
        <end position="594"/>
    </location>
</feature>
<name>A0A437QKS8_9PROT</name>
<comment type="caution">
    <text evidence="3">The sequence shown here is derived from an EMBL/GenBank/DDBJ whole genome shotgun (WGS) entry which is preliminary data.</text>
</comment>
<dbReference type="InterPro" id="IPR053844">
    <property type="entry name" value="AH_C"/>
</dbReference>
<sequence>MHDQSFDIISLHSAYASGAKPEDVIAECYRRIRANGDPGIFLHLIDEEAALAEAHALGVFDPEAKPLWGIPFAIKDNIDVAGAPTTAACPAFTYRPGADSYVVAKLREAGAIPIGKTNLDQFATGLVGVRTPHPVPKNAIDPEIVPGGSSAGSAVSVALGLVGFSLGTDTAGSGRVPAALNNIVGVKPSLGLLSATGSVPACRTLDTISIFALTAEDGHRVLQAAAGYDPKDAYSRDMPVSPLAPPPEHLRIGVPDANSRKFFGDSAQAESFEAAIEQIKAFGAQIEHIDLTPFYQIAEMLYEGVWVAERNTVVEPLLKTKPDAVHPVIRTIVSKAEGFSATDTFRSFYRMEELRRMARTAMEGLEVLLVPTIPSFCTVKEISEDPIGPNSRLGTYTNFVNLLDLCGVAVPTPTRTDGRPGNVTLLAKAGADALLAGLAAKIHRAADVKLGATDWAYPATEPLAPAAGAREITIAAVGAHMSGLPLNTELTRLGARYLKTTRTDAGYRLYRLAGGPPARPGLVRDEKGASIEVELWAMPEENFGAFMRGIPSPLGIGTVTLECGETTNGFICESAGLDGASDITEYGGWRNFLASLTTTNNHKPITSMQGEQHAEA</sequence>
<evidence type="ECO:0000259" key="2">
    <source>
        <dbReference type="Pfam" id="PF21986"/>
    </source>
</evidence>
<dbReference type="AlphaFoldDB" id="A0A437QKS8"/>
<dbReference type="RefSeq" id="WP_127767445.1">
    <property type="nucleotide sequence ID" value="NZ_SADE01000003.1"/>
</dbReference>
<gene>
    <name evidence="3" type="primary">atzF</name>
    <name evidence="3" type="ORF">EOI86_20090</name>
</gene>
<evidence type="ECO:0000313" key="3">
    <source>
        <dbReference type="EMBL" id="RVU35124.1"/>
    </source>
</evidence>
<dbReference type="NCBIfam" id="NF006043">
    <property type="entry name" value="PRK08186.1"/>
    <property type="match status" value="1"/>
</dbReference>
<reference evidence="4" key="1">
    <citation type="submission" date="2019-01" db="EMBL/GenBank/DDBJ databases">
        <title>Gri0909 isolated from a small marine red alga.</title>
        <authorList>
            <person name="Kim J."/>
            <person name="Jeong S.E."/>
            <person name="Jeon C.O."/>
        </authorList>
    </citation>
    <scope>NUCLEOTIDE SEQUENCE [LARGE SCALE GENOMIC DNA]</scope>
    <source>
        <strain evidence="4">Gri0909</strain>
    </source>
</reference>
<evidence type="ECO:0000313" key="4">
    <source>
        <dbReference type="Proteomes" id="UP000287447"/>
    </source>
</evidence>
<dbReference type="InterPro" id="IPR036928">
    <property type="entry name" value="AS_sf"/>
</dbReference>
<dbReference type="Proteomes" id="UP000287447">
    <property type="component" value="Unassembled WGS sequence"/>
</dbReference>
<dbReference type="InterPro" id="IPR023631">
    <property type="entry name" value="Amidase_dom"/>
</dbReference>
<dbReference type="InterPro" id="IPR014085">
    <property type="entry name" value="Allophanate_hydrolase"/>
</dbReference>
<dbReference type="Gene3D" id="1.20.58.1700">
    <property type="match status" value="1"/>
</dbReference>
<dbReference type="Gene3D" id="3.90.1300.10">
    <property type="entry name" value="Amidase signature (AS) domain"/>
    <property type="match status" value="1"/>
</dbReference>
<dbReference type="EC" id="3.5.1.54" evidence="3"/>
<organism evidence="3 4">
    <name type="scientific">Hwanghaeella grinnelliae</name>
    <dbReference type="NCBI Taxonomy" id="2500179"/>
    <lineage>
        <taxon>Bacteria</taxon>
        <taxon>Pseudomonadati</taxon>
        <taxon>Pseudomonadota</taxon>
        <taxon>Alphaproteobacteria</taxon>
        <taxon>Rhodospirillales</taxon>
        <taxon>Rhodospirillaceae</taxon>
        <taxon>Hwanghaeella</taxon>
    </lineage>
</organism>
<dbReference type="PANTHER" id="PTHR11895">
    <property type="entry name" value="TRANSAMIDASE"/>
    <property type="match status" value="1"/>
</dbReference>
<dbReference type="OrthoDB" id="7245165at2"/>
<feature type="domain" description="Amidase" evidence="1">
    <location>
        <begin position="24"/>
        <end position="435"/>
    </location>
</feature>
<keyword evidence="3" id="KW-0378">Hydrolase</keyword>
<dbReference type="SUPFAM" id="SSF75304">
    <property type="entry name" value="Amidase signature (AS) enzymes"/>
    <property type="match status" value="1"/>
</dbReference>
<accession>A0A437QKS8</accession>
<proteinExistence type="predicted"/>
<dbReference type="EMBL" id="SADE01000003">
    <property type="protein sequence ID" value="RVU35124.1"/>
    <property type="molecule type" value="Genomic_DNA"/>
</dbReference>
<dbReference type="Gene3D" id="3.10.490.10">
    <property type="entry name" value="Gamma-glutamyl cyclotransferase-like"/>
    <property type="match status" value="1"/>
</dbReference>
<dbReference type="PANTHER" id="PTHR11895:SF169">
    <property type="entry name" value="GLUTAMYL-TRNA(GLN) AMIDOTRANSFERASE"/>
    <property type="match status" value="1"/>
</dbReference>
<dbReference type="Pfam" id="PF21986">
    <property type="entry name" value="AH_C"/>
    <property type="match status" value="1"/>
</dbReference>
<evidence type="ECO:0000259" key="1">
    <source>
        <dbReference type="Pfam" id="PF01425"/>
    </source>
</evidence>
<protein>
    <submittedName>
        <fullName evidence="3">Allophanate hydrolase</fullName>
        <ecNumber evidence="3">3.5.1.54</ecNumber>
    </submittedName>
</protein>
<keyword evidence="4" id="KW-1185">Reference proteome</keyword>
<dbReference type="GO" id="GO:0004039">
    <property type="term" value="F:allophanate hydrolase activity"/>
    <property type="evidence" value="ECO:0007669"/>
    <property type="project" value="UniProtKB-EC"/>
</dbReference>
<dbReference type="Pfam" id="PF01425">
    <property type="entry name" value="Amidase"/>
    <property type="match status" value="1"/>
</dbReference>